<reference evidence="10 11" key="1">
    <citation type="journal article" date="2019" name="Nat. Microbiol.">
        <title>Wide diversity of methane and short-chain alkane metabolisms in uncultured archaea.</title>
        <authorList>
            <person name="Borrel G."/>
            <person name="Adam P.S."/>
            <person name="McKay L.J."/>
            <person name="Chen L.X."/>
            <person name="Sierra-Garcia I.N."/>
            <person name="Sieber C.M."/>
            <person name="Letourneur Q."/>
            <person name="Ghozlane A."/>
            <person name="Andersen G.L."/>
            <person name="Li W.J."/>
            <person name="Hallam S.J."/>
            <person name="Muyzer G."/>
            <person name="de Oliveira V.M."/>
            <person name="Inskeep W.P."/>
            <person name="Banfield J.F."/>
            <person name="Gribaldo S."/>
        </authorList>
    </citation>
    <scope>NUCLEOTIDE SEQUENCE [LARGE SCALE GENOMIC DNA]</scope>
    <source>
        <strain evidence="10">NM1b</strain>
    </source>
</reference>
<keyword evidence="4" id="KW-0479">Metal-binding</keyword>
<dbReference type="GO" id="GO:0016625">
    <property type="term" value="F:oxidoreductase activity, acting on the aldehyde or oxo group of donors, iron-sulfur protein as acceptor"/>
    <property type="evidence" value="ECO:0007669"/>
    <property type="project" value="InterPro"/>
</dbReference>
<evidence type="ECO:0000259" key="9">
    <source>
        <dbReference type="SMART" id="SM00790"/>
    </source>
</evidence>
<dbReference type="Pfam" id="PF02730">
    <property type="entry name" value="AFOR_N"/>
    <property type="match status" value="1"/>
</dbReference>
<dbReference type="Gene3D" id="1.10.599.10">
    <property type="entry name" value="Aldehyde Ferredoxin Oxidoreductase Protein, subunit A, domain 3"/>
    <property type="match status" value="1"/>
</dbReference>
<comment type="cofactor">
    <cofactor evidence="8">
        <name>tungstopterin</name>
        <dbReference type="ChEBI" id="CHEBI:30402"/>
    </cofactor>
</comment>
<evidence type="ECO:0000256" key="7">
    <source>
        <dbReference type="ARBA" id="ARBA00023014"/>
    </source>
</evidence>
<dbReference type="SUPFAM" id="SSF48310">
    <property type="entry name" value="Aldehyde ferredoxin oxidoreductase, C-terminal domains"/>
    <property type="match status" value="1"/>
</dbReference>
<keyword evidence="3" id="KW-0004">4Fe-4S</keyword>
<proteinExistence type="inferred from homology"/>
<organism evidence="10 11">
    <name type="scientific">Candidatus Methanolliviera hydrocarbonicum</name>
    <dbReference type="NCBI Taxonomy" id="2491085"/>
    <lineage>
        <taxon>Archaea</taxon>
        <taxon>Methanobacteriati</taxon>
        <taxon>Methanobacteriota</taxon>
        <taxon>Candidatus Methanoliparia</taxon>
        <taxon>Candidatus Methanoliparales</taxon>
        <taxon>Candidatus Methanollivieraceae</taxon>
        <taxon>Candidatus Methanolliviera</taxon>
    </lineage>
</organism>
<dbReference type="SUPFAM" id="SSF56228">
    <property type="entry name" value="Aldehyde ferredoxin oxidoreductase, N-terminal domain"/>
    <property type="match status" value="1"/>
</dbReference>
<dbReference type="Proteomes" id="UP000320766">
    <property type="component" value="Unassembled WGS sequence"/>
</dbReference>
<gene>
    <name evidence="10" type="ORF">EF807_09005</name>
</gene>
<dbReference type="Gene3D" id="1.10.569.10">
    <property type="entry name" value="Aldehyde Ferredoxin Oxidoreductase Protein, subunit A, domain 2"/>
    <property type="match status" value="1"/>
</dbReference>
<name>A0A520KU80_9EURY</name>
<dbReference type="GO" id="GO:0051539">
    <property type="term" value="F:4 iron, 4 sulfur cluster binding"/>
    <property type="evidence" value="ECO:0007669"/>
    <property type="project" value="UniProtKB-KW"/>
</dbReference>
<dbReference type="InterPro" id="IPR013984">
    <property type="entry name" value="Ald_Fedxn_OxRdtase_dom2"/>
</dbReference>
<dbReference type="GO" id="GO:0046872">
    <property type="term" value="F:metal ion binding"/>
    <property type="evidence" value="ECO:0007669"/>
    <property type="project" value="UniProtKB-KW"/>
</dbReference>
<protein>
    <recommendedName>
        <fullName evidence="9">Aldehyde ferredoxin oxidoreductase N-terminal domain-containing protein</fullName>
    </recommendedName>
</protein>
<feature type="domain" description="Aldehyde ferredoxin oxidoreductase N-terminal" evidence="9">
    <location>
        <begin position="2"/>
        <end position="85"/>
    </location>
</feature>
<dbReference type="Gene3D" id="3.60.9.10">
    <property type="entry name" value="Aldehyde ferredoxin oxidoreductase, N-terminal domain"/>
    <property type="match status" value="1"/>
</dbReference>
<dbReference type="InterPro" id="IPR051919">
    <property type="entry name" value="W-dependent_AOR"/>
</dbReference>
<dbReference type="GO" id="GO:0009055">
    <property type="term" value="F:electron transfer activity"/>
    <property type="evidence" value="ECO:0007669"/>
    <property type="project" value="InterPro"/>
</dbReference>
<dbReference type="Pfam" id="PF01314">
    <property type="entry name" value="AFOR_C"/>
    <property type="match status" value="1"/>
</dbReference>
<evidence type="ECO:0000256" key="5">
    <source>
        <dbReference type="ARBA" id="ARBA00023002"/>
    </source>
</evidence>
<evidence type="ECO:0000256" key="3">
    <source>
        <dbReference type="ARBA" id="ARBA00022485"/>
    </source>
</evidence>
<dbReference type="AlphaFoldDB" id="A0A520KU80"/>
<dbReference type="EMBL" id="RXIL01000179">
    <property type="protein sequence ID" value="RZN65903.1"/>
    <property type="molecule type" value="Genomic_DNA"/>
</dbReference>
<sequence>MYVNDGEVEIKDAERLWGKDAYEAEESLKKELGDKVRVACIGKGGENLVKFAGVMSDMGRTTGRSGIGCVVGSKNLKAVAVSGTKKMEAANPEKMSALVKGMIKINRAWVMEPPVTNYGTSVWLDLFNDFGDVPFKYWTLGGGSDLTNLGGLKMAEEILTGNYHCYGCPIGCGREVKVTSPAKYAVEGPGPEYETLTAFGSLCMIDDLAAIAKVNDICNRYGIDTIETGSLVAFSMYCYDKGWITREDTDGLDLIWGNADAAIALVEKIAKREGFGNTLADGLKPAAEKIGHDASKIIGHVKGQAFPMHDPRDMPGTAINYGTSERGHAIFTDRVYSPNMVWDL</sequence>
<evidence type="ECO:0000256" key="2">
    <source>
        <dbReference type="ARBA" id="ARBA00011032"/>
    </source>
</evidence>
<dbReference type="SMART" id="SM00790">
    <property type="entry name" value="AFOR_N"/>
    <property type="match status" value="1"/>
</dbReference>
<comment type="caution">
    <text evidence="10">The sequence shown here is derived from an EMBL/GenBank/DDBJ whole genome shotgun (WGS) entry which is preliminary data.</text>
</comment>
<evidence type="ECO:0000256" key="6">
    <source>
        <dbReference type="ARBA" id="ARBA00023004"/>
    </source>
</evidence>
<evidence type="ECO:0000256" key="4">
    <source>
        <dbReference type="ARBA" id="ARBA00022723"/>
    </source>
</evidence>
<dbReference type="InterPro" id="IPR036021">
    <property type="entry name" value="Tungsten_al_ferr_oxy-like_C"/>
</dbReference>
<keyword evidence="7" id="KW-0411">Iron-sulfur</keyword>
<evidence type="ECO:0000256" key="1">
    <source>
        <dbReference type="ARBA" id="ARBA00001966"/>
    </source>
</evidence>
<evidence type="ECO:0000256" key="8">
    <source>
        <dbReference type="ARBA" id="ARBA00049934"/>
    </source>
</evidence>
<dbReference type="PANTHER" id="PTHR30038">
    <property type="entry name" value="ALDEHYDE FERREDOXIN OXIDOREDUCTASE"/>
    <property type="match status" value="1"/>
</dbReference>
<dbReference type="PANTHER" id="PTHR30038:SF0">
    <property type="entry name" value="TUNGSTEN-CONTAINING ALDEHYDE FERREDOXIN OXIDOREDUCTASE"/>
    <property type="match status" value="1"/>
</dbReference>
<evidence type="ECO:0000313" key="11">
    <source>
        <dbReference type="Proteomes" id="UP000320766"/>
    </source>
</evidence>
<dbReference type="InterPro" id="IPR013983">
    <property type="entry name" value="Ald_Fedxn_OxRdtase_N"/>
</dbReference>
<comment type="similarity">
    <text evidence="2">Belongs to the AOR/FOR family.</text>
</comment>
<accession>A0A520KU80</accession>
<dbReference type="InterPro" id="IPR013985">
    <property type="entry name" value="Ald_Fedxn_OxRdtase_dom3"/>
</dbReference>
<keyword evidence="6" id="KW-0408">Iron</keyword>
<dbReference type="InterPro" id="IPR036503">
    <property type="entry name" value="Ald_Fedxn_OxRdtase_N_sf"/>
</dbReference>
<comment type="cofactor">
    <cofactor evidence="1">
        <name>[4Fe-4S] cluster</name>
        <dbReference type="ChEBI" id="CHEBI:49883"/>
    </cofactor>
</comment>
<dbReference type="InterPro" id="IPR001203">
    <property type="entry name" value="OxRdtase_Ald_Fedxn_C"/>
</dbReference>
<evidence type="ECO:0000313" key="10">
    <source>
        <dbReference type="EMBL" id="RZN65903.1"/>
    </source>
</evidence>
<keyword evidence="5" id="KW-0560">Oxidoreductase</keyword>